<name>A0A1H1Q0J6_9ACTN</name>
<evidence type="ECO:0000256" key="1">
    <source>
        <dbReference type="ARBA" id="ARBA00001973"/>
    </source>
</evidence>
<feature type="region of interest" description="Disordered" evidence="5">
    <location>
        <begin position="216"/>
        <end position="255"/>
    </location>
</feature>
<protein>
    <submittedName>
        <fullName evidence="7">Common central domain of tyrosinase</fullName>
    </submittedName>
</protein>
<dbReference type="EMBL" id="LT629749">
    <property type="protein sequence ID" value="SDS16926.1"/>
    <property type="molecule type" value="Genomic_DNA"/>
</dbReference>
<dbReference type="GO" id="GO:0016491">
    <property type="term" value="F:oxidoreductase activity"/>
    <property type="evidence" value="ECO:0007669"/>
    <property type="project" value="InterPro"/>
</dbReference>
<evidence type="ECO:0000256" key="3">
    <source>
        <dbReference type="ARBA" id="ARBA00022723"/>
    </source>
</evidence>
<evidence type="ECO:0000256" key="2">
    <source>
        <dbReference type="ARBA" id="ARBA00009928"/>
    </source>
</evidence>
<keyword evidence="8" id="KW-1185">Reference proteome</keyword>
<evidence type="ECO:0000313" key="8">
    <source>
        <dbReference type="Proteomes" id="UP000199092"/>
    </source>
</evidence>
<dbReference type="SUPFAM" id="SSF48056">
    <property type="entry name" value="Di-copper centre-containing domain"/>
    <property type="match status" value="1"/>
</dbReference>
<dbReference type="AlphaFoldDB" id="A0A1H1Q0J6"/>
<dbReference type="OrthoDB" id="2874181at2"/>
<organism evidence="7 8">
    <name type="scientific">Friedmanniella luteola</name>
    <dbReference type="NCBI Taxonomy" id="546871"/>
    <lineage>
        <taxon>Bacteria</taxon>
        <taxon>Bacillati</taxon>
        <taxon>Actinomycetota</taxon>
        <taxon>Actinomycetes</taxon>
        <taxon>Propionibacteriales</taxon>
        <taxon>Nocardioidaceae</taxon>
        <taxon>Friedmanniella</taxon>
    </lineage>
</organism>
<feature type="domain" description="Tyrosinase copper-binding" evidence="6">
    <location>
        <begin position="451"/>
        <end position="462"/>
    </location>
</feature>
<dbReference type="RefSeq" id="WP_157720314.1">
    <property type="nucleotide sequence ID" value="NZ_LT629749.1"/>
</dbReference>
<evidence type="ECO:0000256" key="5">
    <source>
        <dbReference type="SAM" id="MobiDB-lite"/>
    </source>
</evidence>
<dbReference type="Pfam" id="PF00264">
    <property type="entry name" value="Tyrosinase"/>
    <property type="match status" value="1"/>
</dbReference>
<dbReference type="PRINTS" id="PR00092">
    <property type="entry name" value="TYROSINASE"/>
</dbReference>
<dbReference type="Gene3D" id="1.10.1280.10">
    <property type="entry name" value="Di-copper center containing domain from catechol oxidase"/>
    <property type="match status" value="1"/>
</dbReference>
<comment type="cofactor">
    <cofactor evidence="1">
        <name>Cu(2+)</name>
        <dbReference type="ChEBI" id="CHEBI:29036"/>
    </cofactor>
</comment>
<dbReference type="InterPro" id="IPR050316">
    <property type="entry name" value="Tyrosinase/Hemocyanin"/>
</dbReference>
<accession>A0A1H1Q0J6</accession>
<evidence type="ECO:0000313" key="7">
    <source>
        <dbReference type="EMBL" id="SDS16926.1"/>
    </source>
</evidence>
<dbReference type="PANTHER" id="PTHR11474:SF126">
    <property type="entry name" value="TYROSINASE-LIKE PROTEIN TYR-1-RELATED"/>
    <property type="match status" value="1"/>
</dbReference>
<dbReference type="PROSITE" id="PS00498">
    <property type="entry name" value="TYROSINASE_2"/>
    <property type="match status" value="1"/>
</dbReference>
<dbReference type="STRING" id="546871.SAMN04488543_1209"/>
<dbReference type="Gene3D" id="2.60.120.560">
    <property type="entry name" value="Exo-inulinase, domain 1"/>
    <property type="match status" value="1"/>
</dbReference>
<dbReference type="PANTHER" id="PTHR11474">
    <property type="entry name" value="TYROSINASE FAMILY MEMBER"/>
    <property type="match status" value="1"/>
</dbReference>
<dbReference type="InterPro" id="IPR002227">
    <property type="entry name" value="Tyrosinase_Cu-bd"/>
</dbReference>
<keyword evidence="3" id="KW-0479">Metal-binding</keyword>
<proteinExistence type="inferred from homology"/>
<gene>
    <name evidence="7" type="ORF">SAMN04488543_1209</name>
</gene>
<dbReference type="GO" id="GO:0046872">
    <property type="term" value="F:metal ion binding"/>
    <property type="evidence" value="ECO:0007669"/>
    <property type="project" value="UniProtKB-KW"/>
</dbReference>
<evidence type="ECO:0000259" key="6">
    <source>
        <dbReference type="PROSITE" id="PS00498"/>
    </source>
</evidence>
<dbReference type="Proteomes" id="UP000199092">
    <property type="component" value="Chromosome I"/>
</dbReference>
<dbReference type="InterPro" id="IPR008922">
    <property type="entry name" value="Di-copper_centre_dom_sf"/>
</dbReference>
<comment type="similarity">
    <text evidence="2">Belongs to the tyrosinase family.</text>
</comment>
<keyword evidence="4" id="KW-0186">Copper</keyword>
<evidence type="ECO:0000256" key="4">
    <source>
        <dbReference type="ARBA" id="ARBA00023008"/>
    </source>
</evidence>
<reference evidence="7 8" key="1">
    <citation type="submission" date="2016-10" db="EMBL/GenBank/DDBJ databases">
        <authorList>
            <person name="de Groot N.N."/>
        </authorList>
    </citation>
    <scope>NUCLEOTIDE SEQUENCE [LARGE SCALE GENOMIC DNA]</scope>
    <source>
        <strain evidence="7 8">DSM 21741</strain>
    </source>
</reference>
<feature type="compositionally biased region" description="Low complexity" evidence="5">
    <location>
        <begin position="225"/>
        <end position="246"/>
    </location>
</feature>
<sequence length="510" mass="53611">MATLLGETWTGADGGAWPAAWQPQAEQSGTATLQGSAGRLVTRTGVTTAARQQTVGSLTGGDYDITVTITVPGGQAGFSIGIAWRADGTSDPAAGPGSRMFPLNGHSLRLDTNGSSYFYRHNNGSLTDINTTPASIGSWLGTGARRVRVQQVGTALRLKVWPASVAEPAIWALEATDPGAWTSGGKVSLGVGAGFNNAAPSTTSTAVFDDLVVAGGATDTPSPTPTATATPTPTASPTPTATTTTTSPPPPTIGTRRNWALMSAADQQAVISGLQRAKTSGAYDNLTRLHQQAMLGTASDWHGRAIFLPVHRWFLRQLETAMGVAMPYWDWVNRPFPTGLGGDGTAAQNYRVTSGPFASWVSVLYNSGSGTFSTRAGIIRRFGSAATSLPTAAQLTNVLNQTVYDASPWDYRAAGIRNWLEGSIGSQTPAMHNRVHEWVGGDMRMGTSPNDPVFWFHHANVDRIWAGWQTRRGVSTYAGPAGQGANDPMPLTGGVTPAQMFPLPAYDQLP</sequence>